<sequence length="79" mass="8659">QPPVIEYKSETGPPVEASSGAASAFGFTGEQFDAETGFTFLRARYLDPRLGRFLGAGESFIGVFMIALFLVTFTRKMTR</sequence>
<keyword evidence="1" id="KW-0812">Transmembrane</keyword>
<dbReference type="EMBL" id="BARS01000838">
    <property type="protein sequence ID" value="GAF83258.1"/>
    <property type="molecule type" value="Genomic_DNA"/>
</dbReference>
<feature type="non-terminal residue" evidence="2">
    <location>
        <position position="1"/>
    </location>
</feature>
<feature type="transmembrane region" description="Helical" evidence="1">
    <location>
        <begin position="53"/>
        <end position="73"/>
    </location>
</feature>
<dbReference type="AlphaFoldDB" id="X0SQ66"/>
<dbReference type="NCBIfam" id="TIGR03696">
    <property type="entry name" value="Rhs_assc_core"/>
    <property type="match status" value="1"/>
</dbReference>
<evidence type="ECO:0000256" key="1">
    <source>
        <dbReference type="SAM" id="Phobius"/>
    </source>
</evidence>
<evidence type="ECO:0000313" key="2">
    <source>
        <dbReference type="EMBL" id="GAF83258.1"/>
    </source>
</evidence>
<name>X0SQ66_9ZZZZ</name>
<proteinExistence type="predicted"/>
<organism evidence="2">
    <name type="scientific">marine sediment metagenome</name>
    <dbReference type="NCBI Taxonomy" id="412755"/>
    <lineage>
        <taxon>unclassified sequences</taxon>
        <taxon>metagenomes</taxon>
        <taxon>ecological metagenomes</taxon>
    </lineage>
</organism>
<keyword evidence="1" id="KW-0472">Membrane</keyword>
<protein>
    <submittedName>
        <fullName evidence="2">Uncharacterized protein</fullName>
    </submittedName>
</protein>
<accession>X0SQ66</accession>
<dbReference type="Gene3D" id="2.180.10.10">
    <property type="entry name" value="RHS repeat-associated core"/>
    <property type="match status" value="1"/>
</dbReference>
<comment type="caution">
    <text evidence="2">The sequence shown here is derived from an EMBL/GenBank/DDBJ whole genome shotgun (WGS) entry which is preliminary data.</text>
</comment>
<dbReference type="InterPro" id="IPR022385">
    <property type="entry name" value="Rhs_assc_core"/>
</dbReference>
<keyword evidence="1" id="KW-1133">Transmembrane helix</keyword>
<gene>
    <name evidence="2" type="ORF">S01H1_01842</name>
</gene>
<reference evidence="2" key="1">
    <citation type="journal article" date="2014" name="Front. Microbiol.">
        <title>High frequency of phylogenetically diverse reductive dehalogenase-homologous genes in deep subseafloor sedimentary metagenomes.</title>
        <authorList>
            <person name="Kawai M."/>
            <person name="Futagami T."/>
            <person name="Toyoda A."/>
            <person name="Takaki Y."/>
            <person name="Nishi S."/>
            <person name="Hori S."/>
            <person name="Arai W."/>
            <person name="Tsubouchi T."/>
            <person name="Morono Y."/>
            <person name="Uchiyama I."/>
            <person name="Ito T."/>
            <person name="Fujiyama A."/>
            <person name="Inagaki F."/>
            <person name="Takami H."/>
        </authorList>
    </citation>
    <scope>NUCLEOTIDE SEQUENCE</scope>
    <source>
        <strain evidence="2">Expedition CK06-06</strain>
    </source>
</reference>